<reference evidence="4" key="2">
    <citation type="submission" date="2020-08" db="EMBL/GenBank/DDBJ databases">
        <title>Draft Genome Sequence of Cumin Blight Pathogen Alternaria burnsii.</title>
        <authorList>
            <person name="Feng Z."/>
        </authorList>
    </citation>
    <scope>NUCLEOTIDE SEQUENCE</scope>
    <source>
        <strain evidence="4">CBS107.38</strain>
    </source>
</reference>
<dbReference type="Proteomes" id="UP000596902">
    <property type="component" value="Unassembled WGS sequence"/>
</dbReference>
<feature type="region of interest" description="Disordered" evidence="1">
    <location>
        <begin position="80"/>
        <end position="133"/>
    </location>
</feature>
<keyword evidence="5" id="KW-1185">Reference proteome</keyword>
<proteinExistence type="predicted"/>
<evidence type="ECO:0000256" key="1">
    <source>
        <dbReference type="SAM" id="MobiDB-lite"/>
    </source>
</evidence>
<comment type="caution">
    <text evidence="4">The sequence shown here is derived from an EMBL/GenBank/DDBJ whole genome shotgun (WGS) entry which is preliminary data.</text>
</comment>
<feature type="compositionally biased region" description="Basic and acidic residues" evidence="1">
    <location>
        <begin position="92"/>
        <end position="102"/>
    </location>
</feature>
<dbReference type="RefSeq" id="XP_038782461.1">
    <property type="nucleotide sequence ID" value="XM_038935047.1"/>
</dbReference>
<protein>
    <submittedName>
        <fullName evidence="4">Ap4a phosphorylase 2</fullName>
    </submittedName>
</protein>
<dbReference type="Gene3D" id="3.30.428.70">
    <property type="match status" value="1"/>
</dbReference>
<feature type="region of interest" description="Disordered" evidence="1">
    <location>
        <begin position="1"/>
        <end position="27"/>
    </location>
</feature>
<dbReference type="GeneID" id="62208225"/>
<dbReference type="GO" id="GO:0009117">
    <property type="term" value="P:nucleotide metabolic process"/>
    <property type="evidence" value="ECO:0007669"/>
    <property type="project" value="InterPro"/>
</dbReference>
<dbReference type="InterPro" id="IPR009163">
    <property type="entry name" value="Ap4A_phos1/2"/>
</dbReference>
<dbReference type="InterPro" id="IPR036265">
    <property type="entry name" value="HIT-like_sf"/>
</dbReference>
<dbReference type="Pfam" id="PF09830">
    <property type="entry name" value="ATP_transf"/>
    <property type="match status" value="1"/>
</dbReference>
<dbReference type="InterPro" id="IPR043171">
    <property type="entry name" value="Ap4A_phos1/2-like"/>
</dbReference>
<evidence type="ECO:0000259" key="2">
    <source>
        <dbReference type="Pfam" id="PF09830"/>
    </source>
</evidence>
<feature type="compositionally biased region" description="Polar residues" evidence="1">
    <location>
        <begin position="1"/>
        <end position="11"/>
    </location>
</feature>
<dbReference type="PANTHER" id="PTHR38420">
    <property type="entry name" value="AP-4-A PHOSPHORYLASE II"/>
    <property type="match status" value="1"/>
</dbReference>
<dbReference type="PANTHER" id="PTHR38420:SF1">
    <property type="entry name" value="PUTATIVE (AFU_ORTHOLOGUE AFUA_5G14690)-RELATED"/>
    <property type="match status" value="1"/>
</dbReference>
<gene>
    <name evidence="4" type="ORF">GT037_010000</name>
</gene>
<evidence type="ECO:0000313" key="4">
    <source>
        <dbReference type="EMBL" id="KAF7672101.1"/>
    </source>
</evidence>
<feature type="domain" description="Ap4A phosphorylase 1/2 N-terminal" evidence="3">
    <location>
        <begin position="211"/>
        <end position="336"/>
    </location>
</feature>
<accession>A0A8H7AV11</accession>
<dbReference type="SUPFAM" id="SSF54197">
    <property type="entry name" value="HIT-like"/>
    <property type="match status" value="1"/>
</dbReference>
<dbReference type="AlphaFoldDB" id="A0A8H7AV11"/>
<dbReference type="InterPro" id="IPR019200">
    <property type="entry name" value="ATP_adenylylTrfase_C"/>
</dbReference>
<organism evidence="4 5">
    <name type="scientific">Alternaria burnsii</name>
    <dbReference type="NCBI Taxonomy" id="1187904"/>
    <lineage>
        <taxon>Eukaryota</taxon>
        <taxon>Fungi</taxon>
        <taxon>Dikarya</taxon>
        <taxon>Ascomycota</taxon>
        <taxon>Pezizomycotina</taxon>
        <taxon>Dothideomycetes</taxon>
        <taxon>Pleosporomycetidae</taxon>
        <taxon>Pleosporales</taxon>
        <taxon>Pleosporineae</taxon>
        <taxon>Pleosporaceae</taxon>
        <taxon>Alternaria</taxon>
        <taxon>Alternaria sect. Alternaria</taxon>
    </lineage>
</organism>
<dbReference type="GO" id="GO:0003877">
    <property type="term" value="F:ATP:ADP adenylyltransferase activity"/>
    <property type="evidence" value="ECO:0007669"/>
    <property type="project" value="InterPro"/>
</dbReference>
<dbReference type="Pfam" id="PF19327">
    <property type="entry name" value="Ap4A_phos_N"/>
    <property type="match status" value="1"/>
</dbReference>
<sequence>MTSSYPAQSVTMEDPDQGWKPNNRPQSTVARNFMSELDSLFNLDGGLENLDKTVLEKKQAVTTQTKELEALEARLKAAEERLNQAKSNSPPAKRDTHREQDNARLQGAASPLAQKTQNMPGALPETPTPTSTTSADYVLVERPLSAKPETAYFEHRPGSLVADSPTHASSASQSHQACNMDDVTEAALIKTFDKLASEHVILYGPYESIEVEDEGYPMEFRICPALATKPHTVGATNHAFNQSRKLGPGSDMFCPDERIMIKQINGTHDLALNLFCVDKPQLLMTTLDSYKRQHEALDADDFTVMLEVLRKLPNMYVIFNCGERGGCSRVHKHLQGLKGPPHAFDYIISSLHDSSKKVPYQFFVHEFKHGFKDTSASTVVDAYKKLLSQCQSSMGTEEDDTPPHNVVMWADRLVVVPRRAGTTEGASANAGGMLGSVWVTGKEHVDKWSRVGYANVLRELGVPRS</sequence>
<reference evidence="4" key="1">
    <citation type="submission" date="2020-01" db="EMBL/GenBank/DDBJ databases">
        <authorList>
            <person name="Feng Z.H.Z."/>
        </authorList>
    </citation>
    <scope>NUCLEOTIDE SEQUENCE</scope>
    <source>
        <strain evidence="4">CBS107.38</strain>
    </source>
</reference>
<dbReference type="InterPro" id="IPR045759">
    <property type="entry name" value="Ap4A_phos1/2_N"/>
</dbReference>
<evidence type="ECO:0000313" key="5">
    <source>
        <dbReference type="Proteomes" id="UP000596902"/>
    </source>
</evidence>
<dbReference type="EMBL" id="JAAABM010000018">
    <property type="protein sequence ID" value="KAF7672101.1"/>
    <property type="molecule type" value="Genomic_DNA"/>
</dbReference>
<dbReference type="GO" id="GO:0005524">
    <property type="term" value="F:ATP binding"/>
    <property type="evidence" value="ECO:0007669"/>
    <property type="project" value="InterPro"/>
</dbReference>
<evidence type="ECO:0000259" key="3">
    <source>
        <dbReference type="Pfam" id="PF19327"/>
    </source>
</evidence>
<name>A0A8H7AV11_9PLEO</name>
<feature type="domain" description="ATP adenylyltransferase C-terminal" evidence="2">
    <location>
        <begin position="356"/>
        <end position="463"/>
    </location>
</feature>